<evidence type="ECO:0000256" key="1">
    <source>
        <dbReference type="ARBA" id="ARBA00004906"/>
    </source>
</evidence>
<dbReference type="SMART" id="SM00225">
    <property type="entry name" value="BTB"/>
    <property type="match status" value="1"/>
</dbReference>
<dbReference type="InterPro" id="IPR000210">
    <property type="entry name" value="BTB/POZ_dom"/>
</dbReference>
<dbReference type="InterPro" id="IPR044515">
    <property type="entry name" value="ABTB1"/>
</dbReference>
<proteinExistence type="predicted"/>
<sequence length="672" mass="65910">MARTKASTAGNFTWAPPQSARAPLASDPNPLWVPTFLAAPATAETTIYRCRTRTLDVSATGVVVRSVSGKQAQPLLFLQGGVVRELTVDPFTGLVGLCAPLQIRSGLVAGWQPVFDAATQSVCFSAITFPFAGIYKLSAANDVSLLAGAPTAGEAPSCIVRFVNVTSLATDGAGGLFLIDSGHIRRLDTCSGAVSAVPGSEPTCGAWQRLAHDPASGRLLAATRTALCRVGGGAAGGAGCDAGGWGGGGGGVEVLAGHWGVAESVDGPGAAARFSSISAVLPVPGRGVLVADGMDLRCVGPAGAVTTLLRGCFPRGGVVQMAVLPGGDLVVIARDGQELVVVSGGGGFAGSASGSASASGSGSSADGGGGSSSTAAPDALPVHPAQSRTERLMGLLAAPAVECEVSGGGGSRVDGSSGGGPGGGSGGDHHAVDGDGDCPDGGSARTSSSGGGSDGGDGSSDSSGRPSASGGADGVASNTSVGGGSSSAGGGNGINGASLCAAAGVVTVRVGDRAFPAHRSILAAGSDYFARLLAPGGSFADSAAAEVALPDADPAAFVHLLSYMYCSSFGEPCTQVLQPPSELLRPTAALAGRLLMGGAVAALTSQLLAAARPDRVLEDLVWADAHGMVELRSRLLNFALTSRRSAALGGVEELVQACPQLAAELMRGLFRV</sequence>
<feature type="region of interest" description="Disordered" evidence="4">
    <location>
        <begin position="1"/>
        <end position="21"/>
    </location>
</feature>
<dbReference type="AlphaFoldDB" id="A0A835YP09"/>
<keyword evidence="7" id="KW-1185">Reference proteome</keyword>
<dbReference type="GO" id="GO:0000151">
    <property type="term" value="C:ubiquitin ligase complex"/>
    <property type="evidence" value="ECO:0007669"/>
    <property type="project" value="TreeGrafter"/>
</dbReference>
<dbReference type="Pfam" id="PF00651">
    <property type="entry name" value="BTB"/>
    <property type="match status" value="1"/>
</dbReference>
<dbReference type="PANTHER" id="PTHR46231:SF1">
    <property type="entry name" value="ANKYRIN REPEAT AND BTB_POZ DOMAIN-CONTAINING PROTEIN 1"/>
    <property type="match status" value="1"/>
</dbReference>
<evidence type="ECO:0000313" key="6">
    <source>
        <dbReference type="EMBL" id="KAG2501965.1"/>
    </source>
</evidence>
<feature type="compositionally biased region" description="Low complexity" evidence="4">
    <location>
        <begin position="351"/>
        <end position="364"/>
    </location>
</feature>
<feature type="region of interest" description="Disordered" evidence="4">
    <location>
        <begin position="351"/>
        <end position="386"/>
    </location>
</feature>
<feature type="compositionally biased region" description="Gly residues" evidence="4">
    <location>
        <begin position="449"/>
        <end position="458"/>
    </location>
</feature>
<reference evidence="6" key="1">
    <citation type="journal article" date="2020" name="bioRxiv">
        <title>Comparative genomics of Chlamydomonas.</title>
        <authorList>
            <person name="Craig R.J."/>
            <person name="Hasan A.R."/>
            <person name="Ness R.W."/>
            <person name="Keightley P.D."/>
        </authorList>
    </citation>
    <scope>NUCLEOTIDE SEQUENCE</scope>
    <source>
        <strain evidence="6">CCAP 11/70</strain>
    </source>
</reference>
<feature type="domain" description="BTB" evidence="5">
    <location>
        <begin position="504"/>
        <end position="565"/>
    </location>
</feature>
<name>A0A835YP09_9CHLO</name>
<dbReference type="CDD" id="cd18186">
    <property type="entry name" value="BTB_POZ_ZBTB_KLHL-like"/>
    <property type="match status" value="1"/>
</dbReference>
<dbReference type="SUPFAM" id="SSF54695">
    <property type="entry name" value="POZ domain"/>
    <property type="match status" value="1"/>
</dbReference>
<keyword evidence="2" id="KW-0677">Repeat</keyword>
<evidence type="ECO:0000313" key="7">
    <source>
        <dbReference type="Proteomes" id="UP000612055"/>
    </source>
</evidence>
<feature type="compositionally biased region" description="Gly residues" evidence="4">
    <location>
        <begin position="406"/>
        <end position="426"/>
    </location>
</feature>
<feature type="compositionally biased region" description="Low complexity" evidence="4">
    <location>
        <begin position="459"/>
        <end position="480"/>
    </location>
</feature>
<feature type="compositionally biased region" description="Polar residues" evidence="4">
    <location>
        <begin position="1"/>
        <end position="11"/>
    </location>
</feature>
<dbReference type="Gene3D" id="2.120.10.30">
    <property type="entry name" value="TolB, C-terminal domain"/>
    <property type="match status" value="1"/>
</dbReference>
<keyword evidence="3" id="KW-0040">ANK repeat</keyword>
<dbReference type="Proteomes" id="UP000612055">
    <property type="component" value="Unassembled WGS sequence"/>
</dbReference>
<evidence type="ECO:0000259" key="5">
    <source>
        <dbReference type="PROSITE" id="PS50097"/>
    </source>
</evidence>
<accession>A0A835YP09</accession>
<dbReference type="PANTHER" id="PTHR46231">
    <property type="entry name" value="ANKYRIN REPEAT AND BTB/POZ DOMAIN-CONTAINING PROTEIN 1"/>
    <property type="match status" value="1"/>
</dbReference>
<dbReference type="InterPro" id="IPR011333">
    <property type="entry name" value="SKP1/BTB/POZ_sf"/>
</dbReference>
<protein>
    <recommendedName>
        <fullName evidence="5">BTB domain-containing protein</fullName>
    </recommendedName>
</protein>
<comment type="pathway">
    <text evidence="1">Protein modification; protein ubiquitination.</text>
</comment>
<feature type="region of interest" description="Disordered" evidence="4">
    <location>
        <begin position="404"/>
        <end position="486"/>
    </location>
</feature>
<gene>
    <name evidence="6" type="ORF">HYH03_000462</name>
</gene>
<evidence type="ECO:0000256" key="3">
    <source>
        <dbReference type="ARBA" id="ARBA00023043"/>
    </source>
</evidence>
<organism evidence="6 7">
    <name type="scientific">Edaphochlamys debaryana</name>
    <dbReference type="NCBI Taxonomy" id="47281"/>
    <lineage>
        <taxon>Eukaryota</taxon>
        <taxon>Viridiplantae</taxon>
        <taxon>Chlorophyta</taxon>
        <taxon>core chlorophytes</taxon>
        <taxon>Chlorophyceae</taxon>
        <taxon>CS clade</taxon>
        <taxon>Chlamydomonadales</taxon>
        <taxon>Chlamydomonadales incertae sedis</taxon>
        <taxon>Edaphochlamys</taxon>
    </lineage>
</organism>
<dbReference type="InterPro" id="IPR011042">
    <property type="entry name" value="6-blade_b-propeller_TolB-like"/>
</dbReference>
<dbReference type="EMBL" id="JAEHOE010000001">
    <property type="protein sequence ID" value="KAG2501965.1"/>
    <property type="molecule type" value="Genomic_DNA"/>
</dbReference>
<dbReference type="Gene3D" id="3.30.710.10">
    <property type="entry name" value="Potassium Channel Kv1.1, Chain A"/>
    <property type="match status" value="1"/>
</dbReference>
<dbReference type="PROSITE" id="PS50097">
    <property type="entry name" value="BTB"/>
    <property type="match status" value="1"/>
</dbReference>
<dbReference type="OrthoDB" id="636773at2759"/>
<evidence type="ECO:0000256" key="4">
    <source>
        <dbReference type="SAM" id="MobiDB-lite"/>
    </source>
</evidence>
<comment type="caution">
    <text evidence="6">The sequence shown here is derived from an EMBL/GenBank/DDBJ whole genome shotgun (WGS) entry which is preliminary data.</text>
</comment>
<evidence type="ECO:0000256" key="2">
    <source>
        <dbReference type="ARBA" id="ARBA00022737"/>
    </source>
</evidence>
<dbReference type="GO" id="GO:0005737">
    <property type="term" value="C:cytoplasm"/>
    <property type="evidence" value="ECO:0007669"/>
    <property type="project" value="TreeGrafter"/>
</dbReference>